<feature type="transmembrane region" description="Helical" evidence="12">
    <location>
        <begin position="79"/>
        <end position="95"/>
    </location>
</feature>
<dbReference type="SFLD" id="SFLDS00003">
    <property type="entry name" value="Haloacid_Dehalogenase"/>
    <property type="match status" value="1"/>
</dbReference>
<name>I3IQA0_9BACT</name>
<dbReference type="Pfam" id="PF01547">
    <property type="entry name" value="SBP_bac_1"/>
    <property type="match status" value="1"/>
</dbReference>
<dbReference type="GO" id="GO:0005391">
    <property type="term" value="F:P-type sodium:potassium-exchanging transporter activity"/>
    <property type="evidence" value="ECO:0007669"/>
    <property type="project" value="TreeGrafter"/>
</dbReference>
<dbReference type="InterPro" id="IPR006059">
    <property type="entry name" value="SBP"/>
</dbReference>
<evidence type="ECO:0000313" key="15">
    <source>
        <dbReference type="Proteomes" id="UP000002985"/>
    </source>
</evidence>
<dbReference type="InterPro" id="IPR006068">
    <property type="entry name" value="ATPase_P-typ_cation-transptr_C"/>
</dbReference>
<dbReference type="FunFam" id="3.40.1110.10:FF:000094">
    <property type="entry name" value="Cation-transporting P-type ATPase"/>
    <property type="match status" value="1"/>
</dbReference>
<dbReference type="InterPro" id="IPR036412">
    <property type="entry name" value="HAD-like_sf"/>
</dbReference>
<comment type="subcellular location">
    <subcellularLocation>
        <location evidence="1">Cell membrane</location>
        <topology evidence="1">Multi-pass membrane protein</topology>
    </subcellularLocation>
</comment>
<dbReference type="PANTHER" id="PTHR43294:SF21">
    <property type="entry name" value="CATION TRANSPORTING ATPASE"/>
    <property type="match status" value="1"/>
</dbReference>
<feature type="transmembrane region" description="Helical" evidence="12">
    <location>
        <begin position="826"/>
        <end position="848"/>
    </location>
</feature>
<dbReference type="Gene3D" id="2.70.150.10">
    <property type="entry name" value="Calcium-transporting ATPase, cytoplasmic transduction domain A"/>
    <property type="match status" value="1"/>
</dbReference>
<dbReference type="OrthoDB" id="211392at2"/>
<reference evidence="14 15" key="1">
    <citation type="journal article" date="2012" name="FEBS Lett.">
        <title>Anammox organism KSU-1 expresses a NirK-type copper-containing nitrite reductase instead of a NirS-type with cytochrome cd1.</title>
        <authorList>
            <person name="Hira D."/>
            <person name="Toh H."/>
            <person name="Migita C.T."/>
            <person name="Okubo H."/>
            <person name="Nishiyama T."/>
            <person name="Hattori M."/>
            <person name="Furukawa K."/>
            <person name="Fujii T."/>
        </authorList>
    </citation>
    <scope>NUCLEOTIDE SEQUENCE [LARGE SCALE GENOMIC DNA]</scope>
</reference>
<keyword evidence="4" id="KW-0597">Phosphoprotein</keyword>
<dbReference type="Gene3D" id="3.40.190.10">
    <property type="entry name" value="Periplasmic binding protein-like II"/>
    <property type="match status" value="2"/>
</dbReference>
<keyword evidence="11 12" id="KW-0472">Membrane</keyword>
<dbReference type="InterPro" id="IPR059000">
    <property type="entry name" value="ATPase_P-type_domA"/>
</dbReference>
<dbReference type="InterPro" id="IPR008250">
    <property type="entry name" value="ATPase_P-typ_transduc_dom_A_sf"/>
</dbReference>
<dbReference type="InterPro" id="IPR023298">
    <property type="entry name" value="ATPase_P-typ_TM_dom_sf"/>
</dbReference>
<dbReference type="GO" id="GO:1902600">
    <property type="term" value="P:proton transmembrane transport"/>
    <property type="evidence" value="ECO:0007669"/>
    <property type="project" value="TreeGrafter"/>
</dbReference>
<dbReference type="SUPFAM" id="SSF56784">
    <property type="entry name" value="HAD-like"/>
    <property type="match status" value="1"/>
</dbReference>
<evidence type="ECO:0000259" key="13">
    <source>
        <dbReference type="SMART" id="SM00831"/>
    </source>
</evidence>
<accession>I3IQA0</accession>
<dbReference type="Pfam" id="PF00689">
    <property type="entry name" value="Cation_ATPase_C"/>
    <property type="match status" value="1"/>
</dbReference>
<feature type="transmembrane region" description="Helical" evidence="12">
    <location>
        <begin position="901"/>
        <end position="921"/>
    </location>
</feature>
<keyword evidence="5 12" id="KW-0812">Transmembrane</keyword>
<evidence type="ECO:0000256" key="10">
    <source>
        <dbReference type="ARBA" id="ARBA00022989"/>
    </source>
</evidence>
<keyword evidence="10 12" id="KW-1133">Transmembrane helix</keyword>
<evidence type="ECO:0000256" key="5">
    <source>
        <dbReference type="ARBA" id="ARBA00022692"/>
    </source>
</evidence>
<dbReference type="Gene3D" id="3.40.1110.10">
    <property type="entry name" value="Calcium-transporting ATPase, cytoplasmic domain N"/>
    <property type="match status" value="1"/>
</dbReference>
<dbReference type="GO" id="GO:0005886">
    <property type="term" value="C:plasma membrane"/>
    <property type="evidence" value="ECO:0007669"/>
    <property type="project" value="UniProtKB-SubCell"/>
</dbReference>
<evidence type="ECO:0000256" key="7">
    <source>
        <dbReference type="ARBA" id="ARBA00022840"/>
    </source>
</evidence>
<dbReference type="EMBL" id="BAFH01000004">
    <property type="protein sequence ID" value="GAB63895.1"/>
    <property type="molecule type" value="Genomic_DNA"/>
</dbReference>
<dbReference type="STRING" id="247490.KSU1_D0586"/>
<proteinExistence type="inferred from homology"/>
<evidence type="ECO:0000256" key="2">
    <source>
        <dbReference type="ARBA" id="ARBA00005675"/>
    </source>
</evidence>
<evidence type="ECO:0000256" key="9">
    <source>
        <dbReference type="ARBA" id="ARBA00022967"/>
    </source>
</evidence>
<dbReference type="InterPro" id="IPR023214">
    <property type="entry name" value="HAD_sf"/>
</dbReference>
<feature type="transmembrane region" description="Helical" evidence="12">
    <location>
        <begin position="684"/>
        <end position="705"/>
    </location>
</feature>
<dbReference type="InterPro" id="IPR044492">
    <property type="entry name" value="P_typ_ATPase_HD_dom"/>
</dbReference>
<keyword evidence="3" id="KW-1003">Cell membrane</keyword>
<dbReference type="eggNOG" id="COG0474">
    <property type="taxonomic scope" value="Bacteria"/>
</dbReference>
<dbReference type="GO" id="GO:0005524">
    <property type="term" value="F:ATP binding"/>
    <property type="evidence" value="ECO:0007669"/>
    <property type="project" value="UniProtKB-KW"/>
</dbReference>
<dbReference type="SUPFAM" id="SSF81660">
    <property type="entry name" value="Metal cation-transporting ATPase, ATP-binding domain N"/>
    <property type="match status" value="1"/>
</dbReference>
<keyword evidence="9" id="KW-1278">Translocase</keyword>
<feature type="transmembrane region" description="Helical" evidence="12">
    <location>
        <begin position="243"/>
        <end position="263"/>
    </location>
</feature>
<evidence type="ECO:0000256" key="4">
    <source>
        <dbReference type="ARBA" id="ARBA00022553"/>
    </source>
</evidence>
<feature type="transmembrane region" description="Helical" evidence="12">
    <location>
        <begin position="269"/>
        <end position="298"/>
    </location>
</feature>
<protein>
    <submittedName>
        <fullName evidence="14">ATPase</fullName>
    </submittedName>
</protein>
<dbReference type="InterPro" id="IPR050510">
    <property type="entry name" value="Cation_transp_ATPase_P-type"/>
</dbReference>
<comment type="similarity">
    <text evidence="2">Belongs to the cation transport ATPase (P-type) (TC 3.A.3) family. Type IIA subfamily.</text>
</comment>
<dbReference type="Proteomes" id="UP000002985">
    <property type="component" value="Unassembled WGS sequence"/>
</dbReference>
<dbReference type="PROSITE" id="PS00154">
    <property type="entry name" value="ATPASE_E1_E2"/>
    <property type="match status" value="1"/>
</dbReference>
<evidence type="ECO:0000256" key="11">
    <source>
        <dbReference type="ARBA" id="ARBA00023136"/>
    </source>
</evidence>
<dbReference type="SMART" id="SM00831">
    <property type="entry name" value="Cation_ATPase_N"/>
    <property type="match status" value="1"/>
</dbReference>
<evidence type="ECO:0000256" key="8">
    <source>
        <dbReference type="ARBA" id="ARBA00022842"/>
    </source>
</evidence>
<dbReference type="InterPro" id="IPR023299">
    <property type="entry name" value="ATPase_P-typ_cyto_dom_N"/>
</dbReference>
<organism evidence="14 15">
    <name type="scientific">Candidatus Jettenia caeni</name>
    <dbReference type="NCBI Taxonomy" id="247490"/>
    <lineage>
        <taxon>Bacteria</taxon>
        <taxon>Pseudomonadati</taxon>
        <taxon>Planctomycetota</taxon>
        <taxon>Candidatus Brocadiia</taxon>
        <taxon>Candidatus Brocadiales</taxon>
        <taxon>Candidatus Brocadiaceae</taxon>
        <taxon>Candidatus Jettenia</taxon>
    </lineage>
</organism>
<dbReference type="Gene3D" id="3.40.50.1000">
    <property type="entry name" value="HAD superfamily/HAD-like"/>
    <property type="match status" value="1"/>
</dbReference>
<keyword evidence="7" id="KW-0067">ATP-binding</keyword>
<dbReference type="FunFam" id="2.70.150.10:FF:000160">
    <property type="entry name" value="Sarcoplasmic/endoplasmic reticulum calcium ATPase 1"/>
    <property type="match status" value="1"/>
</dbReference>
<feature type="transmembrane region" description="Helical" evidence="12">
    <location>
        <begin position="860"/>
        <end position="880"/>
    </location>
</feature>
<sequence length="1321" mass="148523">MNWYQLSIKETLQRLQTSEDGLTDEEAKERLKQYGQNKLAEEEKISKIKIFFHQFTSPLVYILLVTAVVTFLFKEYIDATVIIAIVVINAIIGYIQEFKAEQSVRALKKMVVPKARVLRNGKEKEIHSEELVPGDIVLLTSGVKVPADLRLIRTVELRVEEAMLTGESVPAEKVVVPIKEDNLTPGDQRNMAFMGTIVISGRAKGVIVETSSKTVLGSIAQEVKQVGVTKAPLQKKIENFAKVIGLITLATSVLLFIIGVIVGESVKDMFMTAVAATVAAIPEGLPIVVTIAMAIAVARMARQNAIVRKLPAAETLGSTTVICSDKTGTLTKNEMTVKLVYDGKHTYEVTGSGYEPKGEILHEDMPIEAKEKKILLQVLRIGLLCNESNIYEEEDQYKVDGDPTEAALIVSSMKAGLSQEEEKRHYPQIGIIPFESERGYMATLHKHGGKKFIFVKGAPEKVLDMCTACMAADNLNKKEISHIAANFAKEGLRVLAFAYKEVPHDTEEISHHDIESDLILAGLQGMMDPPRPESIEAVKGCKKAGIRVVMITGDHAVTAKAIAKRLDIIGENADVLTGKELNEMNDSTLFEKVKTVSIYARVAPEHKLRIVKQLKKHGEIVAVTGDGVNDAPALKEAHIGIAMGRTGTDVAKEASDMVLTDDNFATMFNAVKEGRVLFDNIRKVVFFLIPTGIAAILSIIATIILGVPMPYVPTQLLWLNIVTNGLQDIALAFEPGEKGVIDRPPRNPKEGIMSRVLIERTILVSFVISLGVIFNFISALHEGVPIEKARTTALTTMVFFQFFQAWNSRSETQSVFRMNPISNPFLFYSMIAAIFAQLAVLYVPPLQWIFRTQPLTSSEWIHVGIASVTIIVIIEFDKWIRRRKGKAAVIEAGRRKILTPANILLSFVCIFLMLWIAYTFFRPKKEDEIVFSIGAESKEIDFIRNLLNDFEDKNPSVKVKLNILPAPTDQQHHYYLTTLGARSTDIDVLRVDTIWIAEFASAGWLEPLETYINPGYKASFIPIIDKTNRYRDRLYAIPWNADIGLFYYRRDLLKKYQVSPPKTWEELIEIGTKISPTEPVYGYLWQGKQYEGLVCNFIEFIGSNNGEIINEEGKIVVNSPQNKIALDLMHDLIWKYRISPPNTPGELMEESSRHLFQQEKGLFLRNWTYVWDLSQRDQSTKGKIGVTRLPRFPDGKSTSVYAGWHLAINTNSMKKEQAWQLINFLTSRRIQKELALHLAWAPTRNALYKNPRLLRKLPFLPIVEESFHTIQIRPNLPYYQRISDVIQNEVNKVLSNQLDSQKALQTIQTELERVQHEFIKD</sequence>
<dbReference type="InterPro" id="IPR018303">
    <property type="entry name" value="ATPase_P-typ_P_site"/>
</dbReference>
<dbReference type="GO" id="GO:0016887">
    <property type="term" value="F:ATP hydrolysis activity"/>
    <property type="evidence" value="ECO:0007669"/>
    <property type="project" value="InterPro"/>
</dbReference>
<keyword evidence="6" id="KW-0547">Nucleotide-binding</keyword>
<keyword evidence="15" id="KW-1185">Reference proteome</keyword>
<dbReference type="SUPFAM" id="SSF81665">
    <property type="entry name" value="Calcium ATPase, transmembrane domain M"/>
    <property type="match status" value="1"/>
</dbReference>
<evidence type="ECO:0000256" key="12">
    <source>
        <dbReference type="SAM" id="Phobius"/>
    </source>
</evidence>
<dbReference type="PANTHER" id="PTHR43294">
    <property type="entry name" value="SODIUM/POTASSIUM-TRANSPORTING ATPASE SUBUNIT ALPHA"/>
    <property type="match status" value="1"/>
</dbReference>
<dbReference type="Gene3D" id="1.20.1110.10">
    <property type="entry name" value="Calcium-transporting ATPase, transmembrane domain"/>
    <property type="match status" value="1"/>
</dbReference>
<dbReference type="InterPro" id="IPR001757">
    <property type="entry name" value="P_typ_ATPase"/>
</dbReference>
<dbReference type="Pfam" id="PF00690">
    <property type="entry name" value="Cation_ATPase_N"/>
    <property type="match status" value="1"/>
</dbReference>
<dbReference type="SUPFAM" id="SSF81653">
    <property type="entry name" value="Calcium ATPase, transduction domain A"/>
    <property type="match status" value="1"/>
</dbReference>
<feature type="transmembrane region" description="Helical" evidence="12">
    <location>
        <begin position="757"/>
        <end position="777"/>
    </location>
</feature>
<feature type="transmembrane region" description="Helical" evidence="12">
    <location>
        <begin position="50"/>
        <end position="73"/>
    </location>
</feature>
<dbReference type="Pfam" id="PF00122">
    <property type="entry name" value="E1-E2_ATPase"/>
    <property type="match status" value="1"/>
</dbReference>
<dbReference type="PRINTS" id="PR00119">
    <property type="entry name" value="CATATPASE"/>
</dbReference>
<dbReference type="SFLD" id="SFLDF00027">
    <property type="entry name" value="p-type_atpase"/>
    <property type="match status" value="1"/>
</dbReference>
<dbReference type="GO" id="GO:0030007">
    <property type="term" value="P:intracellular potassium ion homeostasis"/>
    <property type="evidence" value="ECO:0007669"/>
    <property type="project" value="TreeGrafter"/>
</dbReference>
<dbReference type="SFLD" id="SFLDG00002">
    <property type="entry name" value="C1.7:_P-type_atpase_like"/>
    <property type="match status" value="1"/>
</dbReference>
<keyword evidence="8" id="KW-0460">Magnesium</keyword>
<dbReference type="NCBIfam" id="TIGR01494">
    <property type="entry name" value="ATPase_P-type"/>
    <property type="match status" value="3"/>
</dbReference>
<evidence type="ECO:0000256" key="3">
    <source>
        <dbReference type="ARBA" id="ARBA00022475"/>
    </source>
</evidence>
<dbReference type="CDD" id="cd14750">
    <property type="entry name" value="PBP2_TMBP"/>
    <property type="match status" value="1"/>
</dbReference>
<dbReference type="GO" id="GO:0036376">
    <property type="term" value="P:sodium ion export across plasma membrane"/>
    <property type="evidence" value="ECO:0007669"/>
    <property type="project" value="TreeGrafter"/>
</dbReference>
<dbReference type="GO" id="GO:0006883">
    <property type="term" value="P:intracellular sodium ion homeostasis"/>
    <property type="evidence" value="ECO:0007669"/>
    <property type="project" value="TreeGrafter"/>
</dbReference>
<feature type="domain" description="Cation-transporting P-type ATPase N-terminal" evidence="13">
    <location>
        <begin position="2"/>
        <end position="75"/>
    </location>
</feature>
<dbReference type="Pfam" id="PF13246">
    <property type="entry name" value="Cation_ATPase"/>
    <property type="match status" value="1"/>
</dbReference>
<dbReference type="FunFam" id="3.40.50.1000:FF:000028">
    <property type="entry name" value="Calcium-transporting P-type ATPase, putative"/>
    <property type="match status" value="1"/>
</dbReference>
<evidence type="ECO:0000313" key="14">
    <source>
        <dbReference type="EMBL" id="GAB63895.1"/>
    </source>
</evidence>
<comment type="caution">
    <text evidence="14">The sequence shown here is derived from an EMBL/GenBank/DDBJ whole genome shotgun (WGS) entry which is preliminary data.</text>
</comment>
<dbReference type="InterPro" id="IPR004014">
    <property type="entry name" value="ATPase_P-typ_cation-transptr_N"/>
</dbReference>
<gene>
    <name evidence="14" type="ORF">KSU1_D0586</name>
</gene>
<dbReference type="GO" id="GO:1990573">
    <property type="term" value="P:potassium ion import across plasma membrane"/>
    <property type="evidence" value="ECO:0007669"/>
    <property type="project" value="TreeGrafter"/>
</dbReference>
<evidence type="ECO:0000256" key="1">
    <source>
        <dbReference type="ARBA" id="ARBA00004651"/>
    </source>
</evidence>
<evidence type="ECO:0000256" key="6">
    <source>
        <dbReference type="ARBA" id="ARBA00022741"/>
    </source>
</evidence>
<dbReference type="PRINTS" id="PR00121">
    <property type="entry name" value="NAKATPASE"/>
</dbReference>
<dbReference type="SUPFAM" id="SSF53850">
    <property type="entry name" value="Periplasmic binding protein-like II"/>
    <property type="match status" value="1"/>
</dbReference>